<feature type="domain" description="GEVED" evidence="8">
    <location>
        <begin position="651"/>
        <end position="725"/>
    </location>
</feature>
<dbReference type="GO" id="GO:0004252">
    <property type="term" value="F:serine-type endopeptidase activity"/>
    <property type="evidence" value="ECO:0007669"/>
    <property type="project" value="UniProtKB-UniRule"/>
</dbReference>
<evidence type="ECO:0000256" key="1">
    <source>
        <dbReference type="ARBA" id="ARBA00011073"/>
    </source>
</evidence>
<feature type="active site" description="Charge relay system" evidence="5">
    <location>
        <position position="129"/>
    </location>
</feature>
<gene>
    <name evidence="9" type="ORF">SAMN04488090_1491</name>
</gene>
<dbReference type="NCBIfam" id="TIGR04183">
    <property type="entry name" value="Por_Secre_tail"/>
    <property type="match status" value="1"/>
</dbReference>
<dbReference type="PANTHER" id="PTHR43806:SF11">
    <property type="entry name" value="CEREVISIN-RELATED"/>
    <property type="match status" value="1"/>
</dbReference>
<keyword evidence="4 5" id="KW-0720">Serine protease</keyword>
<dbReference type="InterPro" id="IPR015500">
    <property type="entry name" value="Peptidase_S8_subtilisin-rel"/>
</dbReference>
<feature type="signal peptide" evidence="6">
    <location>
        <begin position="1"/>
        <end position="19"/>
    </location>
</feature>
<evidence type="ECO:0000259" key="8">
    <source>
        <dbReference type="Pfam" id="PF20009"/>
    </source>
</evidence>
<feature type="active site" description="Charge relay system" evidence="5">
    <location>
        <position position="377"/>
    </location>
</feature>
<evidence type="ECO:0000259" key="7">
    <source>
        <dbReference type="Pfam" id="PF00082"/>
    </source>
</evidence>
<accession>A0A1G9M8L0</accession>
<dbReference type="InterPro" id="IPR013783">
    <property type="entry name" value="Ig-like_fold"/>
</dbReference>
<evidence type="ECO:0000256" key="6">
    <source>
        <dbReference type="SAM" id="SignalP"/>
    </source>
</evidence>
<dbReference type="Gene3D" id="2.60.40.10">
    <property type="entry name" value="Immunoglobulins"/>
    <property type="match status" value="3"/>
</dbReference>
<dbReference type="PROSITE" id="PS51892">
    <property type="entry name" value="SUBTILASE"/>
    <property type="match status" value="1"/>
</dbReference>
<dbReference type="STRING" id="563176.SAMN04488090_1491"/>
<evidence type="ECO:0000313" key="9">
    <source>
        <dbReference type="EMBL" id="SDL70464.1"/>
    </source>
</evidence>
<dbReference type="PANTHER" id="PTHR43806">
    <property type="entry name" value="PEPTIDASE S8"/>
    <property type="match status" value="1"/>
</dbReference>
<feature type="domain" description="Peptidase S8/S53" evidence="7">
    <location>
        <begin position="142"/>
        <end position="431"/>
    </location>
</feature>
<proteinExistence type="inferred from homology"/>
<comment type="similarity">
    <text evidence="1 5">Belongs to the peptidase S8 family.</text>
</comment>
<dbReference type="InterPro" id="IPR026444">
    <property type="entry name" value="Secre_tail"/>
</dbReference>
<protein>
    <submittedName>
        <fullName evidence="9">Por secretion system C-terminal sorting domain-containing protein</fullName>
    </submittedName>
</protein>
<dbReference type="SUPFAM" id="SSF52743">
    <property type="entry name" value="Subtilisin-like"/>
    <property type="match status" value="1"/>
</dbReference>
<keyword evidence="2 5" id="KW-0645">Protease</keyword>
<dbReference type="PROSITE" id="PS00138">
    <property type="entry name" value="SUBTILASE_SER"/>
    <property type="match status" value="1"/>
</dbReference>
<dbReference type="RefSeq" id="WP_176785486.1">
    <property type="nucleotide sequence ID" value="NZ_FNGS01000003.1"/>
</dbReference>
<dbReference type="GO" id="GO:0006508">
    <property type="term" value="P:proteolysis"/>
    <property type="evidence" value="ECO:0007669"/>
    <property type="project" value="UniProtKB-KW"/>
</dbReference>
<dbReference type="SUPFAM" id="SSF49785">
    <property type="entry name" value="Galactose-binding domain-like"/>
    <property type="match status" value="1"/>
</dbReference>
<evidence type="ECO:0000256" key="5">
    <source>
        <dbReference type="PROSITE-ProRule" id="PRU01240"/>
    </source>
</evidence>
<dbReference type="InterPro" id="IPR050131">
    <property type="entry name" value="Peptidase_S8_subtilisin-like"/>
</dbReference>
<dbReference type="CDD" id="cd04842">
    <property type="entry name" value="Peptidases_S8_Kp43_protease"/>
    <property type="match status" value="1"/>
</dbReference>
<keyword evidence="3 5" id="KW-0378">Hydrolase</keyword>
<feature type="active site" description="Charge relay system" evidence="5">
    <location>
        <position position="156"/>
    </location>
</feature>
<dbReference type="InterPro" id="IPR036852">
    <property type="entry name" value="Peptidase_S8/S53_dom_sf"/>
</dbReference>
<evidence type="ECO:0000256" key="3">
    <source>
        <dbReference type="ARBA" id="ARBA00022801"/>
    </source>
</evidence>
<keyword evidence="6" id="KW-0732">Signal</keyword>
<reference evidence="9 10" key="1">
    <citation type="submission" date="2016-10" db="EMBL/GenBank/DDBJ databases">
        <authorList>
            <person name="de Groot N.N."/>
        </authorList>
    </citation>
    <scope>NUCLEOTIDE SEQUENCE [LARGE SCALE GENOMIC DNA]</scope>
    <source>
        <strain evidence="9 10">DSM 21668</strain>
    </source>
</reference>
<dbReference type="PRINTS" id="PR00723">
    <property type="entry name" value="SUBTILISIN"/>
</dbReference>
<organism evidence="9 10">
    <name type="scientific">Siphonobacter aquaeclarae</name>
    <dbReference type="NCBI Taxonomy" id="563176"/>
    <lineage>
        <taxon>Bacteria</taxon>
        <taxon>Pseudomonadati</taxon>
        <taxon>Bacteroidota</taxon>
        <taxon>Cytophagia</taxon>
        <taxon>Cytophagales</taxon>
        <taxon>Cytophagaceae</taxon>
        <taxon>Siphonobacter</taxon>
    </lineage>
</organism>
<dbReference type="InterPro" id="IPR000209">
    <property type="entry name" value="Peptidase_S8/S53_dom"/>
</dbReference>
<feature type="chain" id="PRO_5011501291" evidence="6">
    <location>
        <begin position="20"/>
        <end position="1313"/>
    </location>
</feature>
<dbReference type="InterPro" id="IPR045474">
    <property type="entry name" value="GEVED"/>
</dbReference>
<dbReference type="InterPro" id="IPR008979">
    <property type="entry name" value="Galactose-bd-like_sf"/>
</dbReference>
<dbReference type="Gene3D" id="3.40.50.200">
    <property type="entry name" value="Peptidase S8/S53 domain"/>
    <property type="match status" value="1"/>
</dbReference>
<evidence type="ECO:0000256" key="4">
    <source>
        <dbReference type="ARBA" id="ARBA00022825"/>
    </source>
</evidence>
<dbReference type="InterPro" id="IPR034058">
    <property type="entry name" value="TagA/B/C/D_pept_dom"/>
</dbReference>
<dbReference type="Pfam" id="PF00082">
    <property type="entry name" value="Peptidase_S8"/>
    <property type="match status" value="1"/>
</dbReference>
<evidence type="ECO:0000256" key="2">
    <source>
        <dbReference type="ARBA" id="ARBA00022670"/>
    </source>
</evidence>
<dbReference type="Proteomes" id="UP000198901">
    <property type="component" value="Unassembled WGS sequence"/>
</dbReference>
<sequence length="1313" mass="137118">MRKPLLSVVFLLVSGWVYAQQPHPLYSSKQTQLLEKNARLAADGEKQSYSKALELVQKRGWFADKVFANGRRVRLHGLDAKGEPVYVTTFSNVASAATTKTNSVQPGGSLGLALSGSSAGLSGRLGVWDGGGVRLDHVELTGRVTQVDNVTTNNEHSTHVAGTMIASGVNAIAKGMSFGASLRAWDFTSDLSEMTSASSTLLISNHSYGQLAGWDQDEDGTWRWYGNDAVSETEDYKFGYYDTRARDFDKLAFSTPNYLICFASGNSRDPDNTFKPADGASYKLGSGTTTSTKSRNSNGSFDNISTYGTAKNILTVGAVYAVPNGVNQSSDIQLASFSGSGPTDDGRIKPDIMGVGVNVLSSSASAKDAYAVLSGTSMATPNVSGSLFLLQELYSQQNSGSFMRSSTLKGIVIHTATDAGNAGPDYNFGWGLLNMEKAAKVILNTDKSYSVQERELTSGQTQTIEVVASGQGPLRLTIAWIDPEATPLTIATTVLNNRTARLINDLDLRISDGTTTWQPYLLDPDKPTQAATTGDNVKDNVEQILVANPVPGKTYTVTISHKGTLVNGKQAYSLVASGIGGKAYCASSATATNISKISQVVFGGMTNTLPDGCAASQSFPDKQADIGPGQTVSFQITVANCNGQNTTKTVRLLADWNLDGDYDDTGETLGTSGSLSSGGVYNGSATVPATVVEGQLIPLRIISAEGTTVANCGTYAGGQTQEYVLRVVKPAKDAGVTAIVSPENSFCAGNAVQVKLRVQNFGTEAQSNVPLTATIKDGSSVVATLTGQTSLSAFETKDVWLSGSFNAESGKSYTITGVSALSGDQVSSNNQTEVTRAVTVAVMPQATAMTCGSDGKVTLRNAASGTAFWYDSPSGGNLLAIGNAASLGQKPASGTVYASLNEYSASIGPATKSTLGTGGYNQFSPGVNVRATIPVVLESARLYIGNSGKITFTAYTTAGVQVSTVTLDVTATRNPAASGSQADDGSDQGAVYPLGLVLPAAGDYVIQISYANGATIFRNLGSYTYPFTLSNVFSITGNGAGTSQNSYYYYFYDLKVRASGCPSARVAVPVTAGSVTSPAKITPADSAFLCSGGTLTLQANTGTGFTYQWYSGSTAISGATNASLAVTAAGNYTVKVSEPSGCETTSSVTNVSLRNVATPTITRTELALVSSEASAYQWLLNGAAISGATKQNYTVTQSGTYSVRITNSQGCTAVSDGVTVTITSVATAPVSVSLTLQPNPATEMIRIDYQSPEMTGATASFYGTDGRFLQSLSLTKSGEVLSGDFRLDGLPAGLYLVRVSDSRRTLSRRFIKQ</sequence>
<dbReference type="InterPro" id="IPR023828">
    <property type="entry name" value="Peptidase_S8_Ser-AS"/>
</dbReference>
<evidence type="ECO:0000313" key="10">
    <source>
        <dbReference type="Proteomes" id="UP000198901"/>
    </source>
</evidence>
<dbReference type="Pfam" id="PF20009">
    <property type="entry name" value="GEVED"/>
    <property type="match status" value="1"/>
</dbReference>
<dbReference type="Gene3D" id="2.60.120.380">
    <property type="match status" value="1"/>
</dbReference>
<name>A0A1G9M8L0_9BACT</name>
<keyword evidence="10" id="KW-1185">Reference proteome</keyword>
<dbReference type="EMBL" id="FNGS01000003">
    <property type="protein sequence ID" value="SDL70464.1"/>
    <property type="molecule type" value="Genomic_DNA"/>
</dbReference>